<evidence type="ECO:0000256" key="1">
    <source>
        <dbReference type="SAM" id="MobiDB-lite"/>
    </source>
</evidence>
<feature type="domain" description="GerMN" evidence="2">
    <location>
        <begin position="247"/>
        <end position="335"/>
    </location>
</feature>
<accession>H3NIK6</accession>
<evidence type="ECO:0000259" key="2">
    <source>
        <dbReference type="Pfam" id="PF10646"/>
    </source>
</evidence>
<organism evidence="3 4">
    <name type="scientific">Facklamia languida CCUG 37842</name>
    <dbReference type="NCBI Taxonomy" id="883113"/>
    <lineage>
        <taxon>Bacteria</taxon>
        <taxon>Bacillati</taxon>
        <taxon>Bacillota</taxon>
        <taxon>Bacilli</taxon>
        <taxon>Lactobacillales</taxon>
        <taxon>Aerococcaceae</taxon>
        <taxon>Facklamia</taxon>
    </lineage>
</organism>
<reference evidence="3 4" key="1">
    <citation type="submission" date="2012-01" db="EMBL/GenBank/DDBJ databases">
        <title>The Genome Sequence of Facklamia languida CCUG 37842.</title>
        <authorList>
            <consortium name="The Broad Institute Genome Sequencing Platform"/>
            <person name="Earl A."/>
            <person name="Ward D."/>
            <person name="Feldgarden M."/>
            <person name="Gevers D."/>
            <person name="Huys G."/>
            <person name="Young S.K."/>
            <person name="Zeng Q."/>
            <person name="Gargeya S."/>
            <person name="Fitzgerald M."/>
            <person name="Haas B."/>
            <person name="Abouelleil A."/>
            <person name="Alvarado L."/>
            <person name="Arachchi H.M."/>
            <person name="Berlin A."/>
            <person name="Chapman S.B."/>
            <person name="Gearin G."/>
            <person name="Goldberg J."/>
            <person name="Griggs A."/>
            <person name="Gujja S."/>
            <person name="Hansen M."/>
            <person name="Heiman D."/>
            <person name="Howarth C."/>
            <person name="Larimer J."/>
            <person name="Lui A."/>
            <person name="MacDonald P.J.P."/>
            <person name="McCowen C."/>
            <person name="Montmayeur A."/>
            <person name="Murphy C."/>
            <person name="Neiman D."/>
            <person name="Pearson M."/>
            <person name="Priest M."/>
            <person name="Roberts A."/>
            <person name="Saif S."/>
            <person name="Shea T."/>
            <person name="Sisk P."/>
            <person name="Stolte C."/>
            <person name="Sykes S."/>
            <person name="Wortman J."/>
            <person name="Nusbaum C."/>
            <person name="Birren B."/>
        </authorList>
    </citation>
    <scope>NUCLEOTIDE SEQUENCE [LARGE SCALE GENOMIC DNA]</scope>
    <source>
        <strain evidence="3 4">CCUG 37842</strain>
    </source>
</reference>
<sequence length="376" mass="41909">MIQLSKENQAKLQEKMTSREGDSLSESPQETTVESPSLIDPTTWTSADQAAVYDLQDFIPYRANQLKIDQSGTKEYVEYLDDSQKTLQVRQLQGDQVTNQLYRWNDQSIEHYGQVVPEVPLTNYLKEALEGNQLDQAEVILQAPLQEGQTWQRTANQQSKIVALYDQIHIAGQDYQHAIEVVTQEEGGDLHEVYVAQLGCVAAWQEAANPIRLLKSVKDDVMFVYQAPTYIPKASGPTTGPMLESERVARTWQTNDGLAQSFQRLFQDQAWIGPDIQVLDVSLNQQGIATVSFSPGVVASFSQHPAGEYAVIAAIVQNVADHFKVQQVQVLVQGNWMLTTTFPAPPASTYQVDPNWLQASEQAEAAVMTEELILGP</sequence>
<evidence type="ECO:0000313" key="4">
    <source>
        <dbReference type="Proteomes" id="UP000006190"/>
    </source>
</evidence>
<feature type="compositionally biased region" description="Basic and acidic residues" evidence="1">
    <location>
        <begin position="8"/>
        <end position="22"/>
    </location>
</feature>
<proteinExistence type="predicted"/>
<dbReference type="Proteomes" id="UP000006190">
    <property type="component" value="Unassembled WGS sequence"/>
</dbReference>
<dbReference type="HOGENOM" id="CLU_735181_0_0_9"/>
<dbReference type="EMBL" id="AGEG01000006">
    <property type="protein sequence ID" value="EHR37516.1"/>
    <property type="molecule type" value="Genomic_DNA"/>
</dbReference>
<keyword evidence="4" id="KW-1185">Reference proteome</keyword>
<dbReference type="STRING" id="883113.HMPREF9708_00695"/>
<comment type="caution">
    <text evidence="3">The sequence shown here is derived from an EMBL/GenBank/DDBJ whole genome shotgun (WGS) entry which is preliminary data.</text>
</comment>
<dbReference type="PATRIC" id="fig|883113.3.peg.696"/>
<feature type="compositionally biased region" description="Polar residues" evidence="1">
    <location>
        <begin position="24"/>
        <end position="41"/>
    </location>
</feature>
<dbReference type="Pfam" id="PF10646">
    <property type="entry name" value="Germane"/>
    <property type="match status" value="1"/>
</dbReference>
<protein>
    <recommendedName>
        <fullName evidence="2">GerMN domain-containing protein</fullName>
    </recommendedName>
</protein>
<dbReference type="InterPro" id="IPR019606">
    <property type="entry name" value="GerMN"/>
</dbReference>
<name>H3NIK6_9LACT</name>
<gene>
    <name evidence="3" type="ORF">HMPREF9708_00695</name>
</gene>
<dbReference type="AlphaFoldDB" id="H3NIK6"/>
<dbReference type="eggNOG" id="COG5401">
    <property type="taxonomic scope" value="Bacteria"/>
</dbReference>
<evidence type="ECO:0000313" key="3">
    <source>
        <dbReference type="EMBL" id="EHR37516.1"/>
    </source>
</evidence>
<feature type="region of interest" description="Disordered" evidence="1">
    <location>
        <begin position="1"/>
        <end position="41"/>
    </location>
</feature>